<dbReference type="STRING" id="1122938.SAMN05660772_01757"/>
<evidence type="ECO:0000313" key="3">
    <source>
        <dbReference type="Proteomes" id="UP000192408"/>
    </source>
</evidence>
<proteinExistence type="predicted"/>
<keyword evidence="1" id="KW-0812">Transmembrane</keyword>
<gene>
    <name evidence="2" type="ORF">SAMN05660772_01757</name>
</gene>
<protein>
    <submittedName>
        <fullName evidence="2">Inner membrane protein</fullName>
    </submittedName>
</protein>
<sequence length="71" mass="7695">MSIEILGYIATAFVAGSFLLSSILHLRIVNSIGAVLYIVYGALIASMPVVLLNVFITAVNVYQIIKLKRQA</sequence>
<dbReference type="EMBL" id="FWWV01000005">
    <property type="protein sequence ID" value="SMB81037.1"/>
    <property type="molecule type" value="Genomic_DNA"/>
</dbReference>
<organism evidence="2 3">
    <name type="scientific">Pasteurella testudinis DSM 23072</name>
    <dbReference type="NCBI Taxonomy" id="1122938"/>
    <lineage>
        <taxon>Bacteria</taxon>
        <taxon>Pseudomonadati</taxon>
        <taxon>Pseudomonadota</taxon>
        <taxon>Gammaproteobacteria</taxon>
        <taxon>Pasteurellales</taxon>
        <taxon>Pasteurellaceae</taxon>
        <taxon>Pasteurella</taxon>
    </lineage>
</organism>
<reference evidence="3" key="1">
    <citation type="submission" date="2017-04" db="EMBL/GenBank/DDBJ databases">
        <authorList>
            <person name="Varghese N."/>
            <person name="Submissions S."/>
        </authorList>
    </citation>
    <scope>NUCLEOTIDE SEQUENCE [LARGE SCALE GENOMIC DNA]</scope>
    <source>
        <strain evidence="3">DSM 23072</strain>
    </source>
</reference>
<evidence type="ECO:0000313" key="2">
    <source>
        <dbReference type="EMBL" id="SMB81037.1"/>
    </source>
</evidence>
<evidence type="ECO:0000256" key="1">
    <source>
        <dbReference type="SAM" id="Phobius"/>
    </source>
</evidence>
<feature type="transmembrane region" description="Helical" evidence="1">
    <location>
        <begin position="5"/>
        <end position="28"/>
    </location>
</feature>
<dbReference type="AlphaFoldDB" id="A0A1W1UIY9"/>
<dbReference type="RefSeq" id="WP_084256056.1">
    <property type="nucleotide sequence ID" value="NZ_FWWV01000005.1"/>
</dbReference>
<keyword evidence="1" id="KW-1133">Transmembrane helix</keyword>
<accession>A0A1W1UIY9</accession>
<name>A0A1W1UIY9_9PAST</name>
<dbReference type="Proteomes" id="UP000192408">
    <property type="component" value="Unassembled WGS sequence"/>
</dbReference>
<keyword evidence="3" id="KW-1185">Reference proteome</keyword>
<feature type="transmembrane region" description="Helical" evidence="1">
    <location>
        <begin position="34"/>
        <end position="62"/>
    </location>
</feature>
<keyword evidence="1" id="KW-0472">Membrane</keyword>